<evidence type="ECO:0000313" key="13">
    <source>
        <dbReference type="EMBL" id="CAK8985757.1"/>
    </source>
</evidence>
<dbReference type="InterPro" id="IPR013099">
    <property type="entry name" value="K_chnl_dom"/>
</dbReference>
<keyword evidence="6 10" id="KW-0472">Membrane</keyword>
<evidence type="ECO:0000256" key="2">
    <source>
        <dbReference type="ARBA" id="ARBA00022448"/>
    </source>
</evidence>
<dbReference type="InterPro" id="IPR000595">
    <property type="entry name" value="cNMP-bd_dom"/>
</dbReference>
<feature type="transmembrane region" description="Helical" evidence="10">
    <location>
        <begin position="63"/>
        <end position="87"/>
    </location>
</feature>
<dbReference type="Pfam" id="PF00520">
    <property type="entry name" value="Ion_trans"/>
    <property type="match status" value="2"/>
</dbReference>
<dbReference type="InterPro" id="IPR003938">
    <property type="entry name" value="K_chnl_volt-dep_EAG/ELK/ERG"/>
</dbReference>
<feature type="transmembrane region" description="Helical" evidence="10">
    <location>
        <begin position="2063"/>
        <end position="2084"/>
    </location>
</feature>
<dbReference type="InterPro" id="IPR016137">
    <property type="entry name" value="RGS"/>
</dbReference>
<feature type="transmembrane region" description="Helical" evidence="10">
    <location>
        <begin position="999"/>
        <end position="1021"/>
    </location>
</feature>
<name>A0ABP0H725_9DINO</name>
<evidence type="ECO:0000256" key="8">
    <source>
        <dbReference type="ARBA" id="ARBA00023303"/>
    </source>
</evidence>
<sequence length="2681" mass="298133">MDGSMQLRRKPGVLRKLRSKLQSKWDSPGLLLLLLGAWLICITMYPLIVLFPTTLQSKTRLTAISNVSLVLDVILAVFFLCVCFLGPPRASRLNRGLRASGGVGRAEAFWMPLIDFCVATPVATLALLSNNAAAGNQGLPSSSLVAGCLLRSFAGARVARHSEMLFSVIDLLTLQRQGNLREMITLLCGIFFLSFLFAGLFFLDGYQLWSASHLAGDGTAAREALSNSTKLLYEADSLVDDFITAIYFIVQTLFTVGYGDIVPSHVRGFTLACLFVVFGTVVHALVIAHMTSLLQNLNVTTASFREKMETIQAYLCARSVKQSNRTKVIEYFEFLWERQHGELEESVLQTLPFFLRDKLNQGRRSSVLKIKAFQGRDLAFVDAVVASMQSQVLVPNEWLCIRTRPVDHLFLLLEGKLHIMSPGKGDGVDAAKQDALRRNSFPGEGGASNKQRVFGASHKMSQVLEVLSPEHSGFVGEEILFSRRARHKFSVRAANMCEVQALSTESYHFVLQLFHGEQAESGKLQKRVFALTKIDDEVSDEDDDELSHFHAGSETQPQSPDMVQQQEKQEMLSTRKSLVSQFLGRRFPFKESSSGAYQVTPVLSVDTKGPKRARRQSLEFLQDAIVAGAGIQETSVLEDLSEDNRGDCSSGARLSSAGVSLGIPSFQMALGMLRKLRVQSGMVSAGSTRSIRVAPAKVLRRGAVGGERGDEDYGTSTDPFVPKIPDFIEILDLDSVSRAKEATKDIGLLAMIQLWNNRITSRSEKGGRVGYRGSSMFSAMSVDHKIAWIVDKVQTLARSVKRVTARQRFQASLEWFVFGCICYHCVAPTLQLAFYQRAVQATPMADVSRTETLWIQDLIADLVLLSGSMLLQPFKCSTVSAARLPVSKETRKEPAPGSVDLLRRTRMSIWNSLGAVQDLGGNATRWFRTENQTQPFLTMALLICGLLSAIVRGSEAFVKLGVVLRLPFLVLLWRLLTVELDRVGNRSQSFRSLSTLQRVGLQVAVAMAVMSHWFSCLWIVLNTEDPSYAFSSEYLWAFYWALITVSTVGFGAPATSSIGRLFSVIVIVVGATMYAGMISVLAAVTRSSGTGDNHVEHFADCLSQYLASHEFPRPLLKACNSFIEYAAANHLRITEEQFLKTAFPSSLEQLLRLEILGERLVSRSPIFEGLPRHLALSILSKLKRHLFIPQSIITCGMSKETGRKKKEPCHDRGITEAMIFLEAGEAEILSQESKQIGKRVAGEAFGAIALVDPQKQNLALRAMTFCEVWVLFKADLDRAISDYETFVAAESESGVRRGATGRLVEKEHHESQGSADRAGQEETVSVDLVSLIHERALEVAQNTGNIAKNLNNAKLNKLMMADEEEEGITTGRRPDRFVLDPKGGFQRTWHTLMFGAILFNVATVPYRAGLGSGTVSMQNSLFLACDGVADAMFFLDAVLRWNVFAVESNGVVQWKRESFSKNYRSKDIIKDIISTLPLGWVALLVYGTSGLLVNEYAVLRILTFVRIYRMKFCAATVVQRMKARLNANYVSLALLLTGILLFAHVGACFFFGLARVNQLRGRQDTWATASSDYPLLLLEFDASTNTSVHALTSQSYPRSLYFGVAALTTVGYGDYAPVADNEVVYSIVLLLCGGVLYALILNQLEQIIAQSDISSIMFQRRMNDLQIYLRFRSVNSSLAQRAVAYLNASWVQQKGVEESWIHDQLPLGIKRWIRYELLGSRMLERFPLFHEWDREEDLLDLMSPETIMENETIHLRDQLIFKCYFVVEGTLEYVSQDGKTVLKSFGSGDVVGHLSLFCNEPTECLCRTSSRVRALVLHRRDLDDFLLRHPTLASSFRAQLPELEAELRRRYSLATFTKNLGKAKVNKIFAQEETNRDMGTLRDGMRLLGVSNPFRRRWNLLVLLAVWYNLCTIPYRSCFLRNSVVRHENLDSVYDQAVFNLCDAIFDSVLWVNVIMEMTVFSVKLKSGILLRTRAEVWRHVVRRRLVFYTAALFPFDLMLRTNLWGLEDPALWEPGVGAKAAMVGVFRVNRLIMLFTVPGLYNSMVAFMEEKGIVLSAGKRQILILLISGMVVTHLFACVKGAMSTRYQFMLPEGFAPLEAYAVCLYWALYTVSTVGYGNVPVDAPLFAVGCMLFGAFLIDAGVTATLSNILSNRDSRMSRSRKLRDCLAQYMKTHHIEPEVRRELLDFVDYRMFSLENVNESALLLETNLPSYLRVEIAAFCALRSVPRLQQHPSFAGLSLGMLQTMALMLEPVVLSEGQYVFLPRVDREDVDPGVDSAAALVNKESAAVKRATRFQNLVHVNSSLSSSAFQNSTRSMTSSPLILPQGPFQAASISTSNDTRPAEEDHERSVQEKIKVGKAAARNFEASASVRVNAEEADTFRSWEAPASSFAFAAVANLDKRRTGSTAAAVLDEGFLFLMSGEVEIHTKGGNAKTIRSGLLSRSSGIDSAKCLTHAELFALDVHQFGVLLEHGCGIGGVFDSFEDLVRDADGLKALKQHMSEDTNSGMFAPDLSFVQDCLNFETKPSEELASRIWDRHFDRRSTEGFSPEIKQAVSHAIETMPLPVECFHPAFSVAIARLERNIKARFMTSLEYFELIQEHKERPPGAAAKSEACLAPGKTKGETGAAQDLTSQLTTEKLGEALPSRDRAVSILEPLQSHKRASRIVDHLEGIEDLHNQ</sequence>
<keyword evidence="8" id="KW-0407">Ion channel</keyword>
<feature type="compositionally biased region" description="Polar residues" evidence="9">
    <location>
        <begin position="553"/>
        <end position="570"/>
    </location>
</feature>
<feature type="domain" description="Cyclic nucleotide-binding" evidence="11">
    <location>
        <begin position="1737"/>
        <end position="1826"/>
    </location>
</feature>
<reference evidence="13 14" key="1">
    <citation type="submission" date="2024-02" db="EMBL/GenBank/DDBJ databases">
        <authorList>
            <person name="Chen Y."/>
            <person name="Shah S."/>
            <person name="Dougan E. K."/>
            <person name="Thang M."/>
            <person name="Chan C."/>
        </authorList>
    </citation>
    <scope>NUCLEOTIDE SEQUENCE [LARGE SCALE GENOMIC DNA]</scope>
</reference>
<accession>A0ABP0H725</accession>
<dbReference type="InterPro" id="IPR044926">
    <property type="entry name" value="RGS_subdomain_2"/>
</dbReference>
<protein>
    <submittedName>
        <fullName evidence="13">Potassium voltage-gated channel protein eag (Ether-a-go-go protein)</fullName>
    </submittedName>
</protein>
<dbReference type="EMBL" id="CAXAMM010000067">
    <property type="protein sequence ID" value="CAK8985757.1"/>
    <property type="molecule type" value="Genomic_DNA"/>
</dbReference>
<keyword evidence="2" id="KW-0813">Transport</keyword>
<keyword evidence="4 10" id="KW-1133">Transmembrane helix</keyword>
<dbReference type="Gene3D" id="1.10.287.630">
    <property type="entry name" value="Helix hairpin bin"/>
    <property type="match status" value="2"/>
</dbReference>
<dbReference type="InterPro" id="IPR036305">
    <property type="entry name" value="RGS_sf"/>
</dbReference>
<dbReference type="PROSITE" id="PS50132">
    <property type="entry name" value="RGS"/>
    <property type="match status" value="1"/>
</dbReference>
<proteinExistence type="predicted"/>
<dbReference type="PROSITE" id="PS50042">
    <property type="entry name" value="CNMP_BINDING_3"/>
    <property type="match status" value="2"/>
</dbReference>
<dbReference type="Pfam" id="PF00027">
    <property type="entry name" value="cNMP_binding"/>
    <property type="match status" value="1"/>
</dbReference>
<dbReference type="SUPFAM" id="SSF81324">
    <property type="entry name" value="Voltage-gated potassium channels"/>
    <property type="match status" value="4"/>
</dbReference>
<feature type="transmembrane region" description="Helical" evidence="10">
    <location>
        <begin position="2127"/>
        <end position="2153"/>
    </location>
</feature>
<keyword evidence="3 10" id="KW-0812">Transmembrane</keyword>
<feature type="transmembrane region" description="Helical" evidence="10">
    <location>
        <begin position="180"/>
        <end position="203"/>
    </location>
</feature>
<dbReference type="Proteomes" id="UP001642464">
    <property type="component" value="Unassembled WGS sequence"/>
</dbReference>
<evidence type="ECO:0000256" key="5">
    <source>
        <dbReference type="ARBA" id="ARBA00023065"/>
    </source>
</evidence>
<dbReference type="Pfam" id="PF07885">
    <property type="entry name" value="Ion_trans_2"/>
    <property type="match status" value="1"/>
</dbReference>
<feature type="transmembrane region" description="Helical" evidence="10">
    <location>
        <begin position="1061"/>
        <end position="1084"/>
    </location>
</feature>
<evidence type="ECO:0000256" key="10">
    <source>
        <dbReference type="SAM" id="Phobius"/>
    </source>
</evidence>
<evidence type="ECO:0000256" key="1">
    <source>
        <dbReference type="ARBA" id="ARBA00004141"/>
    </source>
</evidence>
<dbReference type="SMART" id="SM00100">
    <property type="entry name" value="cNMP"/>
    <property type="match status" value="2"/>
</dbReference>
<dbReference type="PANTHER" id="PTHR45638:SF11">
    <property type="entry name" value="CYCLIC NUCLEOTIDE-GATED CATION CHANNEL SUBUNIT A"/>
    <property type="match status" value="1"/>
</dbReference>
<keyword evidence="7" id="KW-1071">Ligand-gated ion channel</keyword>
<feature type="transmembrane region" description="Helical" evidence="10">
    <location>
        <begin position="957"/>
        <end position="978"/>
    </location>
</feature>
<evidence type="ECO:0000256" key="6">
    <source>
        <dbReference type="ARBA" id="ARBA00023136"/>
    </source>
</evidence>
<feature type="transmembrane region" description="Helical" evidence="10">
    <location>
        <begin position="815"/>
        <end position="835"/>
    </location>
</feature>
<dbReference type="InterPro" id="IPR050866">
    <property type="entry name" value="CNG_cation_channel"/>
</dbReference>
<dbReference type="CDD" id="cd00038">
    <property type="entry name" value="CAP_ED"/>
    <property type="match status" value="2"/>
</dbReference>
<evidence type="ECO:0000256" key="7">
    <source>
        <dbReference type="ARBA" id="ARBA00023286"/>
    </source>
</evidence>
<feature type="region of interest" description="Disordered" evidence="9">
    <location>
        <begin position="1298"/>
        <end position="1321"/>
    </location>
</feature>
<feature type="transmembrane region" description="Helical" evidence="10">
    <location>
        <begin position="1033"/>
        <end position="1054"/>
    </location>
</feature>
<organism evidence="13 14">
    <name type="scientific">Durusdinium trenchii</name>
    <dbReference type="NCBI Taxonomy" id="1381693"/>
    <lineage>
        <taxon>Eukaryota</taxon>
        <taxon>Sar</taxon>
        <taxon>Alveolata</taxon>
        <taxon>Dinophyceae</taxon>
        <taxon>Suessiales</taxon>
        <taxon>Symbiodiniaceae</taxon>
        <taxon>Durusdinium</taxon>
    </lineage>
</organism>
<feature type="domain" description="Cyclic nucleotide-binding" evidence="11">
    <location>
        <begin position="1166"/>
        <end position="1280"/>
    </location>
</feature>
<dbReference type="Gene3D" id="1.10.287.70">
    <property type="match status" value="4"/>
</dbReference>
<comment type="subcellular location">
    <subcellularLocation>
        <location evidence="1">Membrane</location>
        <topology evidence="1">Multi-pass membrane protein</topology>
    </subcellularLocation>
</comment>
<evidence type="ECO:0000256" key="9">
    <source>
        <dbReference type="SAM" id="MobiDB-lite"/>
    </source>
</evidence>
<evidence type="ECO:0000313" key="14">
    <source>
        <dbReference type="Proteomes" id="UP001642464"/>
    </source>
</evidence>
<feature type="transmembrane region" description="Helical" evidence="10">
    <location>
        <begin position="108"/>
        <end position="129"/>
    </location>
</feature>
<feature type="transmembrane region" description="Helical" evidence="10">
    <location>
        <begin position="1478"/>
        <end position="1502"/>
    </location>
</feature>
<dbReference type="Gene3D" id="2.60.120.10">
    <property type="entry name" value="Jelly Rolls"/>
    <property type="match status" value="3"/>
</dbReference>
<dbReference type="InterPro" id="IPR005821">
    <property type="entry name" value="Ion_trans_dom"/>
</dbReference>
<dbReference type="InterPro" id="IPR018490">
    <property type="entry name" value="cNMP-bd_dom_sf"/>
</dbReference>
<feature type="transmembrane region" description="Helical" evidence="10">
    <location>
        <begin position="30"/>
        <end position="51"/>
    </location>
</feature>
<comment type="caution">
    <text evidence="13">The sequence shown here is derived from an EMBL/GenBank/DDBJ whole genome shotgun (WGS) entry which is preliminary data.</text>
</comment>
<keyword evidence="5" id="KW-0406">Ion transport</keyword>
<dbReference type="InterPro" id="IPR014710">
    <property type="entry name" value="RmlC-like_jellyroll"/>
</dbReference>
<evidence type="ECO:0000259" key="11">
    <source>
        <dbReference type="PROSITE" id="PS50042"/>
    </source>
</evidence>
<feature type="region of interest" description="Disordered" evidence="9">
    <location>
        <begin position="540"/>
        <end position="570"/>
    </location>
</feature>
<dbReference type="SUPFAM" id="SSF51206">
    <property type="entry name" value="cAMP-binding domain-like"/>
    <property type="match status" value="4"/>
</dbReference>
<gene>
    <name evidence="13" type="ORF">SCF082_LOCUS269</name>
</gene>
<dbReference type="PANTHER" id="PTHR45638">
    <property type="entry name" value="CYCLIC NUCLEOTIDE-GATED CATION CHANNEL SUBUNIT A"/>
    <property type="match status" value="1"/>
</dbReference>
<feature type="transmembrane region" description="Helical" evidence="10">
    <location>
        <begin position="269"/>
        <end position="290"/>
    </location>
</feature>
<evidence type="ECO:0000256" key="4">
    <source>
        <dbReference type="ARBA" id="ARBA00022989"/>
    </source>
</evidence>
<keyword evidence="14" id="KW-1185">Reference proteome</keyword>
<feature type="transmembrane region" description="Helical" evidence="10">
    <location>
        <begin position="242"/>
        <end position="262"/>
    </location>
</feature>
<feature type="domain" description="RGS" evidence="12">
    <location>
        <begin position="2484"/>
        <end position="2600"/>
    </location>
</feature>
<feature type="transmembrane region" description="Helical" evidence="10">
    <location>
        <begin position="1529"/>
        <end position="1554"/>
    </location>
</feature>
<evidence type="ECO:0000256" key="3">
    <source>
        <dbReference type="ARBA" id="ARBA00022692"/>
    </source>
</evidence>
<dbReference type="SUPFAM" id="SSF48097">
    <property type="entry name" value="Regulator of G-protein signaling, RGS"/>
    <property type="match status" value="1"/>
</dbReference>
<dbReference type="Gene3D" id="1.10.167.10">
    <property type="entry name" value="Regulator of G-protein Signalling 4, domain 2"/>
    <property type="match status" value="1"/>
</dbReference>
<feature type="transmembrane region" description="Helical" evidence="10">
    <location>
        <begin position="935"/>
        <end position="951"/>
    </location>
</feature>
<dbReference type="PRINTS" id="PR01463">
    <property type="entry name" value="EAGCHANLFMLY"/>
</dbReference>
<evidence type="ECO:0000259" key="12">
    <source>
        <dbReference type="PROSITE" id="PS50132"/>
    </source>
</evidence>